<dbReference type="GO" id="GO:0070292">
    <property type="term" value="P:N-acylphosphatidylethanolamine metabolic process"/>
    <property type="evidence" value="ECO:0007669"/>
    <property type="project" value="TreeGrafter"/>
</dbReference>
<keyword evidence="5" id="KW-1185">Reference proteome</keyword>
<dbReference type="GO" id="GO:0070291">
    <property type="term" value="P:N-acylethanolamine metabolic process"/>
    <property type="evidence" value="ECO:0007669"/>
    <property type="project" value="TreeGrafter"/>
</dbReference>
<dbReference type="Pfam" id="PF12706">
    <property type="entry name" value="Lactamase_B_2"/>
    <property type="match status" value="1"/>
</dbReference>
<dbReference type="InterPro" id="IPR036866">
    <property type="entry name" value="RibonucZ/Hydroxyglut_hydro"/>
</dbReference>
<reference evidence="4 5" key="1">
    <citation type="submission" date="2016-07" db="EMBL/GenBank/DDBJ databases">
        <title>Pervasive Adenine N6-methylation of Active Genes in Fungi.</title>
        <authorList>
            <consortium name="DOE Joint Genome Institute"/>
            <person name="Mondo S.J."/>
            <person name="Dannebaum R.O."/>
            <person name="Kuo R.C."/>
            <person name="Labutti K."/>
            <person name="Haridas S."/>
            <person name="Kuo A."/>
            <person name="Salamov A."/>
            <person name="Ahrendt S.R."/>
            <person name="Lipzen A."/>
            <person name="Sullivan W."/>
            <person name="Andreopoulos W.B."/>
            <person name="Clum A."/>
            <person name="Lindquist E."/>
            <person name="Daum C."/>
            <person name="Ramamoorthy G.K."/>
            <person name="Gryganskyi A."/>
            <person name="Culley D."/>
            <person name="Magnuson J.K."/>
            <person name="James T.Y."/>
            <person name="O'Malley M.A."/>
            <person name="Stajich J.E."/>
            <person name="Spatafora J.W."/>
            <person name="Visel A."/>
            <person name="Grigoriev I.V."/>
        </authorList>
    </citation>
    <scope>NUCLEOTIDE SEQUENCE [LARGE SCALE GENOMIC DNA]</scope>
    <source>
        <strain evidence="4 5">CBS 129021</strain>
    </source>
</reference>
<evidence type="ECO:0000313" key="4">
    <source>
        <dbReference type="EMBL" id="ORY61215.1"/>
    </source>
</evidence>
<evidence type="ECO:0000259" key="3">
    <source>
        <dbReference type="Pfam" id="PF12706"/>
    </source>
</evidence>
<feature type="binding site" evidence="1">
    <location>
        <position position="188"/>
    </location>
    <ligand>
        <name>an N-acyl-1,2-diacyl-sn-glycero-3-phosphoethanolamine</name>
        <dbReference type="ChEBI" id="CHEBI:62537"/>
    </ligand>
</feature>
<feature type="region of interest" description="Disordered" evidence="2">
    <location>
        <begin position="242"/>
        <end position="261"/>
    </location>
</feature>
<dbReference type="PIRSF" id="PIRSF038896">
    <property type="entry name" value="NAPE-PLD"/>
    <property type="match status" value="1"/>
</dbReference>
<dbReference type="Proteomes" id="UP000193689">
    <property type="component" value="Unassembled WGS sequence"/>
</dbReference>
<feature type="domain" description="Metallo-beta-lactamase" evidence="3">
    <location>
        <begin position="143"/>
        <end position="388"/>
    </location>
</feature>
<dbReference type="FunFam" id="3.60.15.10:FF:000048">
    <property type="entry name" value="Zn-dependent hydrolase/oxidoreductase family protein, putative"/>
    <property type="match status" value="1"/>
</dbReference>
<sequence length="431" mass="48096">MRPLFQLFSRHIAGHSRKAHLQASAATASTALLSMAAYSASVAKHPGVSPNDAAAKPHHVKDRRGRTTGFRNPHPSFTKSKTLDIFMLFFKWHIGLIKFPEPTGKEVSVVPAQFLQSRIASPNLRATWLGHACYYLEYPSGLRVLFDPVMENHCTPVSFVGFKRYTQPPCDLSALPYVDVVVISHNHYDHLSYPSVCEIQKNHPNTHFFVPLGLESWFKKAGIANVTEMDWWDDAEITLSPEAQKSDAGRAKSTASSNAPHEPIKARISCLPSQHTSSRKGFDENKTLWSSWGIASGGKSVWFGGDTGYRSVPQIPKDIDDYGSEYSHLPVCPQFRQIGELCGPFDLGLIPIGAYEPRHIFLGEHANPVDAVNIFQDIKCRRAMAIHWGTWVLTPEEVLEPPRRLKETLRLKGLPETGVFDVCAIGESREF</sequence>
<comment type="caution">
    <text evidence="4">The sequence shown here is derived from an EMBL/GenBank/DDBJ whole genome shotgun (WGS) entry which is preliminary data.</text>
</comment>
<name>A0A1Y2DRB6_9PEZI</name>
<proteinExistence type="predicted"/>
<dbReference type="InterPro" id="IPR024884">
    <property type="entry name" value="NAPE-PLD"/>
</dbReference>
<gene>
    <name evidence="4" type="ORF">BCR38DRAFT_439602</name>
</gene>
<accession>A0A1Y2DRB6</accession>
<dbReference type="GO" id="GO:0070290">
    <property type="term" value="F:N-acylphosphatidylethanolamine-specific phospholipase D activity"/>
    <property type="evidence" value="ECO:0007669"/>
    <property type="project" value="InterPro"/>
</dbReference>
<protein>
    <submittedName>
        <fullName evidence="4">Putative Zn-dependent hydrolase/oxidoreductase family protein</fullName>
    </submittedName>
</protein>
<keyword evidence="4" id="KW-0378">Hydrolase</keyword>
<dbReference type="GO" id="GO:0005737">
    <property type="term" value="C:cytoplasm"/>
    <property type="evidence" value="ECO:0007669"/>
    <property type="project" value="TreeGrafter"/>
</dbReference>
<dbReference type="GO" id="GO:0008270">
    <property type="term" value="F:zinc ion binding"/>
    <property type="evidence" value="ECO:0007669"/>
    <property type="project" value="InterPro"/>
</dbReference>
<dbReference type="GeneID" id="63776855"/>
<feature type="binding site" evidence="1">
    <location>
        <position position="365"/>
    </location>
    <ligand>
        <name>an N-acyl-1,2-diacyl-sn-glycero-3-phosphoethanolamine</name>
        <dbReference type="ChEBI" id="CHEBI:62537"/>
    </ligand>
</feature>
<dbReference type="Gene3D" id="3.60.15.10">
    <property type="entry name" value="Ribonuclease Z/Hydroxyacylglutathione hydrolase-like"/>
    <property type="match status" value="1"/>
</dbReference>
<evidence type="ECO:0000313" key="5">
    <source>
        <dbReference type="Proteomes" id="UP000193689"/>
    </source>
</evidence>
<dbReference type="PANTHER" id="PTHR15032">
    <property type="entry name" value="N-ACYL-PHOSPHATIDYLETHANOLAMINE-HYDROLYZING PHOSPHOLIPASE D"/>
    <property type="match status" value="1"/>
</dbReference>
<feature type="compositionally biased region" description="Basic residues" evidence="2">
    <location>
        <begin position="56"/>
        <end position="66"/>
    </location>
</feature>
<organism evidence="4 5">
    <name type="scientific">Pseudomassariella vexata</name>
    <dbReference type="NCBI Taxonomy" id="1141098"/>
    <lineage>
        <taxon>Eukaryota</taxon>
        <taxon>Fungi</taxon>
        <taxon>Dikarya</taxon>
        <taxon>Ascomycota</taxon>
        <taxon>Pezizomycotina</taxon>
        <taxon>Sordariomycetes</taxon>
        <taxon>Xylariomycetidae</taxon>
        <taxon>Amphisphaeriales</taxon>
        <taxon>Pseudomassariaceae</taxon>
        <taxon>Pseudomassariella</taxon>
    </lineage>
</organism>
<dbReference type="FunCoup" id="A0A1Y2DRB6">
    <property type="interactions" value="46"/>
</dbReference>
<dbReference type="OrthoDB" id="332863at2759"/>
<dbReference type="InParanoid" id="A0A1Y2DRB6"/>
<dbReference type="RefSeq" id="XP_040713292.1">
    <property type="nucleotide sequence ID" value="XM_040860643.1"/>
</dbReference>
<dbReference type="SUPFAM" id="SSF56281">
    <property type="entry name" value="Metallo-hydrolase/oxidoreductase"/>
    <property type="match status" value="1"/>
</dbReference>
<dbReference type="InterPro" id="IPR001279">
    <property type="entry name" value="Metallo-B-lactamas"/>
</dbReference>
<dbReference type="AlphaFoldDB" id="A0A1Y2DRB6"/>
<dbReference type="PANTHER" id="PTHR15032:SF4">
    <property type="entry name" value="N-ACYL-PHOSPHATIDYLETHANOLAMINE-HYDROLYZING PHOSPHOLIPASE D"/>
    <property type="match status" value="1"/>
</dbReference>
<feature type="region of interest" description="Disordered" evidence="2">
    <location>
        <begin position="47"/>
        <end position="74"/>
    </location>
</feature>
<evidence type="ECO:0000256" key="1">
    <source>
        <dbReference type="PIRSR" id="PIRSR038896-50"/>
    </source>
</evidence>
<evidence type="ECO:0000256" key="2">
    <source>
        <dbReference type="SAM" id="MobiDB-lite"/>
    </source>
</evidence>
<dbReference type="STRING" id="1141098.A0A1Y2DRB6"/>
<dbReference type="EMBL" id="MCFJ01000010">
    <property type="protein sequence ID" value="ORY61215.1"/>
    <property type="molecule type" value="Genomic_DNA"/>
</dbReference>